<evidence type="ECO:0000256" key="2">
    <source>
        <dbReference type="ARBA" id="ARBA00022448"/>
    </source>
</evidence>
<keyword evidence="7 8" id="KW-0472">Membrane</keyword>
<keyword evidence="11" id="KW-1185">Reference proteome</keyword>
<keyword evidence="2" id="KW-0813">Transport</keyword>
<evidence type="ECO:0000256" key="8">
    <source>
        <dbReference type="SAM" id="Phobius"/>
    </source>
</evidence>
<feature type="transmembrane region" description="Helical" evidence="8">
    <location>
        <begin position="34"/>
        <end position="52"/>
    </location>
</feature>
<dbReference type="InterPro" id="IPR020846">
    <property type="entry name" value="MFS_dom"/>
</dbReference>
<feature type="transmembrane region" description="Helical" evidence="8">
    <location>
        <begin position="464"/>
        <end position="485"/>
    </location>
</feature>
<feature type="transmembrane region" description="Helical" evidence="8">
    <location>
        <begin position="258"/>
        <end position="276"/>
    </location>
</feature>
<dbReference type="SUPFAM" id="SSF103473">
    <property type="entry name" value="MFS general substrate transporter"/>
    <property type="match status" value="1"/>
</dbReference>
<reference evidence="10" key="1">
    <citation type="submission" date="2023-06" db="EMBL/GenBank/DDBJ databases">
        <title>Genomic of Parafulvivirga corallium.</title>
        <authorList>
            <person name="Wang G."/>
        </authorList>
    </citation>
    <scope>NUCLEOTIDE SEQUENCE</scope>
    <source>
        <strain evidence="10">BMA10</strain>
    </source>
</reference>
<dbReference type="InterPro" id="IPR000109">
    <property type="entry name" value="POT_fam"/>
</dbReference>
<evidence type="ECO:0000256" key="3">
    <source>
        <dbReference type="ARBA" id="ARBA00022475"/>
    </source>
</evidence>
<keyword evidence="5" id="KW-0571">Peptide transport</keyword>
<dbReference type="RefSeq" id="WP_346755309.1">
    <property type="nucleotide sequence ID" value="NZ_JAUJEA010000016.1"/>
</dbReference>
<evidence type="ECO:0000259" key="9">
    <source>
        <dbReference type="PROSITE" id="PS50850"/>
    </source>
</evidence>
<protein>
    <submittedName>
        <fullName evidence="10">Peptide MFS transporter</fullName>
    </submittedName>
</protein>
<keyword evidence="4 8" id="KW-0812">Transmembrane</keyword>
<dbReference type="PANTHER" id="PTHR23517">
    <property type="entry name" value="RESISTANCE PROTEIN MDTM, PUTATIVE-RELATED-RELATED"/>
    <property type="match status" value="1"/>
</dbReference>
<feature type="transmembrane region" description="Helical" evidence="8">
    <location>
        <begin position="156"/>
        <end position="175"/>
    </location>
</feature>
<dbReference type="InterPro" id="IPR018456">
    <property type="entry name" value="PTR2_symporter_CS"/>
</dbReference>
<feature type="transmembrane region" description="Helical" evidence="8">
    <location>
        <begin position="432"/>
        <end position="452"/>
    </location>
</feature>
<comment type="caution">
    <text evidence="10">The sequence shown here is derived from an EMBL/GenBank/DDBJ whole genome shotgun (WGS) entry which is preliminary data.</text>
</comment>
<dbReference type="Pfam" id="PF00854">
    <property type="entry name" value="PTR2"/>
    <property type="match status" value="1"/>
</dbReference>
<dbReference type="PROSITE" id="PS50850">
    <property type="entry name" value="MFS"/>
    <property type="match status" value="1"/>
</dbReference>
<dbReference type="EMBL" id="JAUJEA010000016">
    <property type="protein sequence ID" value="MDN5205287.1"/>
    <property type="molecule type" value="Genomic_DNA"/>
</dbReference>
<comment type="subcellular location">
    <subcellularLocation>
        <location evidence="1">Cell membrane</location>
        <topology evidence="1">Multi-pass membrane protein</topology>
    </subcellularLocation>
</comment>
<proteinExistence type="predicted"/>
<feature type="transmembrane region" description="Helical" evidence="8">
    <location>
        <begin position="236"/>
        <end position="252"/>
    </location>
</feature>
<feature type="transmembrane region" description="Helical" evidence="8">
    <location>
        <begin position="288"/>
        <end position="305"/>
    </location>
</feature>
<evidence type="ECO:0000256" key="7">
    <source>
        <dbReference type="ARBA" id="ARBA00023136"/>
    </source>
</evidence>
<keyword evidence="5" id="KW-0653">Protein transport</keyword>
<evidence type="ECO:0000256" key="5">
    <source>
        <dbReference type="ARBA" id="ARBA00022856"/>
    </source>
</evidence>
<evidence type="ECO:0000256" key="1">
    <source>
        <dbReference type="ARBA" id="ARBA00004651"/>
    </source>
</evidence>
<organism evidence="10 11">
    <name type="scientific">Splendidivirga corallicola</name>
    <dbReference type="NCBI Taxonomy" id="3051826"/>
    <lineage>
        <taxon>Bacteria</taxon>
        <taxon>Pseudomonadati</taxon>
        <taxon>Bacteroidota</taxon>
        <taxon>Cytophagia</taxon>
        <taxon>Cytophagales</taxon>
        <taxon>Splendidivirgaceae</taxon>
        <taxon>Splendidivirga</taxon>
    </lineage>
</organism>
<dbReference type="Gene3D" id="1.20.1250.20">
    <property type="entry name" value="MFS general substrate transporter like domains"/>
    <property type="match status" value="1"/>
</dbReference>
<accession>A0ABT8KX03</accession>
<feature type="transmembrane region" description="Helical" evidence="8">
    <location>
        <begin position="337"/>
        <end position="355"/>
    </location>
</feature>
<name>A0ABT8KX03_9BACT</name>
<dbReference type="NCBIfam" id="TIGR00924">
    <property type="entry name" value="yjdL_sub1_fam"/>
    <property type="match status" value="1"/>
</dbReference>
<sequence length="503" mass="54346">MSRSTHASPGDSSDFLGHPKGLIILFFTEMWERFSYYGMRGLFVLYLVSSVADGGFGWDQAAALTLYGTYTMLVYVMSIPGGILADKFIGQKKAVMVGGFLLVAGHGIMAVPGETPFYIAISLIILGVGALKANISTMVGGLYRKGDIRRDKGFTIFYMGINLGSALSSLIVGYIGQTVGWHWGFGLAGIGMLLGQIVFIAGQKYLKGVGEAYKEQKQSDTPSENHFAKIFSDPRALIVTILFIALAVYLGVSGHILYTIMAAIAAPFLGIGVSIYFNELNNIERDRVMVMLIAFLMVIAFWGAFEQAGGLMNLYTESKTDKSVFGLFSMTAAQFQFFNPGFILLFGIPVATYWVNRRLKGKEESAIFKMSVGNIIMGLGFVMMVGAANQSANGGMASMWWIVGAYLLHTIGELCSSPVALSFVTKLAPIKYASIMMGLYFAMTGLGNKVAGELGKLASDFGEFQVFAGIGIFSVAFGLLLLAFLKRLKRLTHGAEEIVTDAG</sequence>
<dbReference type="InterPro" id="IPR005279">
    <property type="entry name" value="Dipep/tripep_permease"/>
</dbReference>
<feature type="transmembrane region" description="Helical" evidence="8">
    <location>
        <begin position="367"/>
        <end position="388"/>
    </location>
</feature>
<evidence type="ECO:0000313" key="10">
    <source>
        <dbReference type="EMBL" id="MDN5205287.1"/>
    </source>
</evidence>
<evidence type="ECO:0000256" key="4">
    <source>
        <dbReference type="ARBA" id="ARBA00022692"/>
    </source>
</evidence>
<feature type="transmembrane region" description="Helical" evidence="8">
    <location>
        <begin position="181"/>
        <end position="201"/>
    </location>
</feature>
<feature type="transmembrane region" description="Helical" evidence="8">
    <location>
        <begin position="94"/>
        <end position="111"/>
    </location>
</feature>
<feature type="transmembrane region" description="Helical" evidence="8">
    <location>
        <begin position="400"/>
        <end position="425"/>
    </location>
</feature>
<keyword evidence="3" id="KW-1003">Cell membrane</keyword>
<feature type="domain" description="Major facilitator superfamily (MFS) profile" evidence="9">
    <location>
        <begin position="21"/>
        <end position="486"/>
    </location>
</feature>
<dbReference type="PANTHER" id="PTHR23517:SF15">
    <property type="entry name" value="PROTON-DEPENDENT OLIGOPEPTIDE FAMILY TRANSPORT PROTEIN"/>
    <property type="match status" value="1"/>
</dbReference>
<dbReference type="PROSITE" id="PS01022">
    <property type="entry name" value="PTR2_1"/>
    <property type="match status" value="1"/>
</dbReference>
<evidence type="ECO:0000313" key="11">
    <source>
        <dbReference type="Proteomes" id="UP001172082"/>
    </source>
</evidence>
<dbReference type="Proteomes" id="UP001172082">
    <property type="component" value="Unassembled WGS sequence"/>
</dbReference>
<evidence type="ECO:0000256" key="6">
    <source>
        <dbReference type="ARBA" id="ARBA00022989"/>
    </source>
</evidence>
<dbReference type="InterPro" id="IPR036259">
    <property type="entry name" value="MFS_trans_sf"/>
</dbReference>
<keyword evidence="6 8" id="KW-1133">Transmembrane helix</keyword>
<feature type="transmembrane region" description="Helical" evidence="8">
    <location>
        <begin position="64"/>
        <end position="85"/>
    </location>
</feature>
<dbReference type="InterPro" id="IPR050171">
    <property type="entry name" value="MFS_Transporters"/>
</dbReference>
<gene>
    <name evidence="10" type="ORF">QQ008_28140</name>
</gene>
<feature type="transmembrane region" description="Helical" evidence="8">
    <location>
        <begin position="117"/>
        <end position="135"/>
    </location>
</feature>
<dbReference type="CDD" id="cd17346">
    <property type="entry name" value="MFS_DtpA_like"/>
    <property type="match status" value="1"/>
</dbReference>